<dbReference type="InterPro" id="IPR001314">
    <property type="entry name" value="Peptidase_S1A"/>
</dbReference>
<feature type="chain" id="PRO_5040220934" evidence="6">
    <location>
        <begin position="34"/>
        <end position="1193"/>
    </location>
</feature>
<dbReference type="InterPro" id="IPR043504">
    <property type="entry name" value="Peptidase_S1_PA_chymotrypsin"/>
</dbReference>
<dbReference type="GO" id="GO:0004252">
    <property type="term" value="F:serine-type endopeptidase activity"/>
    <property type="evidence" value="ECO:0007669"/>
    <property type="project" value="InterPro"/>
</dbReference>
<feature type="domain" description="Peptidase S1" evidence="7">
    <location>
        <begin position="77"/>
        <end position="317"/>
    </location>
</feature>
<dbReference type="EMBL" id="CAICTM010000071">
    <property type="protein sequence ID" value="CAB9499955.1"/>
    <property type="molecule type" value="Genomic_DNA"/>
</dbReference>
<keyword evidence="5" id="KW-0472">Membrane</keyword>
<dbReference type="PRINTS" id="PR00722">
    <property type="entry name" value="CHYMOTRYPSIN"/>
</dbReference>
<dbReference type="InterPro" id="IPR050430">
    <property type="entry name" value="Peptidase_S1"/>
</dbReference>
<evidence type="ECO:0000256" key="4">
    <source>
        <dbReference type="SAM" id="MobiDB-lite"/>
    </source>
</evidence>
<feature type="transmembrane region" description="Helical" evidence="5">
    <location>
        <begin position="1158"/>
        <end position="1177"/>
    </location>
</feature>
<dbReference type="InterPro" id="IPR001254">
    <property type="entry name" value="Trypsin_dom"/>
</dbReference>
<evidence type="ECO:0000313" key="9">
    <source>
        <dbReference type="Proteomes" id="UP001153069"/>
    </source>
</evidence>
<evidence type="ECO:0000259" key="7">
    <source>
        <dbReference type="PROSITE" id="PS50240"/>
    </source>
</evidence>
<dbReference type="GO" id="GO:0006508">
    <property type="term" value="P:proteolysis"/>
    <property type="evidence" value="ECO:0007669"/>
    <property type="project" value="InterPro"/>
</dbReference>
<dbReference type="Pfam" id="PF00089">
    <property type="entry name" value="Trypsin"/>
    <property type="match status" value="1"/>
</dbReference>
<dbReference type="SUPFAM" id="SSF50494">
    <property type="entry name" value="Trypsin-like serine proteases"/>
    <property type="match status" value="1"/>
</dbReference>
<keyword evidence="5" id="KW-0812">Transmembrane</keyword>
<keyword evidence="2" id="KW-0843">Virulence</keyword>
<dbReference type="PROSITE" id="PS50240">
    <property type="entry name" value="TRYPSIN_DOM"/>
    <property type="match status" value="1"/>
</dbReference>
<dbReference type="InterPro" id="IPR009003">
    <property type="entry name" value="Peptidase_S1_PA"/>
</dbReference>
<keyword evidence="5" id="KW-1133">Transmembrane helix</keyword>
<dbReference type="CDD" id="cd00190">
    <property type="entry name" value="Tryp_SPc"/>
    <property type="match status" value="1"/>
</dbReference>
<feature type="signal peptide" evidence="6">
    <location>
        <begin position="1"/>
        <end position="33"/>
    </location>
</feature>
<reference evidence="8" key="1">
    <citation type="submission" date="2020-06" db="EMBL/GenBank/DDBJ databases">
        <authorList>
            <consortium name="Plant Systems Biology data submission"/>
        </authorList>
    </citation>
    <scope>NUCLEOTIDE SEQUENCE</scope>
    <source>
        <strain evidence="8">D6</strain>
    </source>
</reference>
<evidence type="ECO:0000256" key="5">
    <source>
        <dbReference type="SAM" id="Phobius"/>
    </source>
</evidence>
<feature type="compositionally biased region" description="Low complexity" evidence="4">
    <location>
        <begin position="1137"/>
        <end position="1146"/>
    </location>
</feature>
<dbReference type="InterPro" id="IPR018114">
    <property type="entry name" value="TRYPSIN_HIS"/>
</dbReference>
<evidence type="ECO:0000256" key="2">
    <source>
        <dbReference type="ARBA" id="ARBA00023026"/>
    </source>
</evidence>
<dbReference type="PROSITE" id="PS00134">
    <property type="entry name" value="TRYPSIN_HIS"/>
    <property type="match status" value="1"/>
</dbReference>
<dbReference type="OrthoDB" id="10059102at2759"/>
<comment type="similarity">
    <text evidence="1">Belongs to the peptidase S1 family.</text>
</comment>
<evidence type="ECO:0000256" key="6">
    <source>
        <dbReference type="SAM" id="SignalP"/>
    </source>
</evidence>
<evidence type="ECO:0000256" key="1">
    <source>
        <dbReference type="ARBA" id="ARBA00007664"/>
    </source>
</evidence>
<keyword evidence="9" id="KW-1185">Reference proteome</keyword>
<organism evidence="8 9">
    <name type="scientific">Seminavis robusta</name>
    <dbReference type="NCBI Taxonomy" id="568900"/>
    <lineage>
        <taxon>Eukaryota</taxon>
        <taxon>Sar</taxon>
        <taxon>Stramenopiles</taxon>
        <taxon>Ochrophyta</taxon>
        <taxon>Bacillariophyta</taxon>
        <taxon>Bacillariophyceae</taxon>
        <taxon>Bacillariophycidae</taxon>
        <taxon>Naviculales</taxon>
        <taxon>Naviculaceae</taxon>
        <taxon>Seminavis</taxon>
    </lineage>
</organism>
<name>A0A9N8DG67_9STRA</name>
<proteinExistence type="inferred from homology"/>
<feature type="region of interest" description="Disordered" evidence="4">
    <location>
        <begin position="1122"/>
        <end position="1155"/>
    </location>
</feature>
<gene>
    <name evidence="8" type="ORF">SEMRO_72_G039980.1</name>
</gene>
<keyword evidence="3" id="KW-1015">Disulfide bond</keyword>
<keyword evidence="6" id="KW-0732">Signal</keyword>
<dbReference type="AlphaFoldDB" id="A0A9N8DG67"/>
<dbReference type="Gene3D" id="2.40.10.10">
    <property type="entry name" value="Trypsin-like serine proteases"/>
    <property type="match status" value="1"/>
</dbReference>
<protein>
    <submittedName>
        <fullName evidence="8">Vitamin K-dependent protein C</fullName>
    </submittedName>
</protein>
<evidence type="ECO:0000313" key="8">
    <source>
        <dbReference type="EMBL" id="CAB9499955.1"/>
    </source>
</evidence>
<dbReference type="PANTHER" id="PTHR24276">
    <property type="entry name" value="POLYSERASE-RELATED"/>
    <property type="match status" value="1"/>
</dbReference>
<accession>A0A9N8DG67</accession>
<sequence length="1193" mass="129679">MRSRNSRRIRSLCCGRQSLIVAWCFLSTAAVAAKASTTNVFASEELGSNPGPSNILRDRQSNTLLRKPRPNQYATRIIGGSSAKEGRYPYIVAILTEGGSDSMAPACGGTLIAPDIVLTAAHCRNSRLRTVHVGRYDRTNPSENFESFTIEEMISHPEYKEDGLDHDIMILKLSGVSNTPPVTLNRDPTIPSSDDDLLVLGFGVTQVGGDLSLFASETMQVGIVQHVPNDVCDAARSPGIDETYQGRITEDMLCAWGDGVDACQGDSGSGMIAQGRTIGEDVQVGITSWGFRCAHPDFPGVYSRVSHLWDWIASQVCSVSREPPLGFKCHAMAGINGLLAGSGTNNVGQQSTTSSSQLVAVTLKIRFDSYASEVGWTLKDSSGKTIAAMPYNSYEDGRTRAIRTFFIPEGRQYTFIIEDSYRDGLCCTQPGHYALATRNARGETKLLIYGMGDFGAAEAQRFVVPTASNSDGNTDEEDDGDVISSLKLDKGTVPMRILLRLDENPTETGWILQRIGFHTEIVARMPTGAYTVSHEQVIVEMDLEEDELYRFVLLDEGGNGIDGGRIRIFIGRFSSQGISPLVFNHDGSFTSSLDHTFLASQRQLQPPAPLPASNHDFLTLEIRMDLYPEEIGFQVRADTIEGVVAVQKRASDLIFFRPPRFYNASHTNQVVHETIPLPQGDSTSVHHFSLIMIDASGDGLCCRWQGRLRGTGYVLFHGDPINGEILVSSSFTDTAREAYSFGLELGGVSKEDDRTEIQPALINTSPNPLAKVSLRVIVMLDDHPYETGYKISDSMGRLLVDVAPGKFRDENTTVKETFSLFPGVYTFAIIDSHGDGIAKQAGEIAFEVVLMDANGITVVSGDGQFEQQKEYAFVIEGELATVPVLITMDDANGDGDKLDIGFQVERLDLPEADAVVATFAPGQHLNFDQGVTGSLVLQSGGLYRLSLLGHANITGTVDTRMAIGSKAGLTDVDIHHHEQSKFLARPDGEQLIDISNDEYLSLSIPPELHSHEIDWVLLVLDAAENQGQPLARRAVISYGPDVTSAHEDYRNSIEMIPLPQLDTNQKQSFMLIVSHSAGEGCCVGSAKTGLIQLFQGHPDDKKVLVGTSFDGKSRLVEIFHLFPDEDPGSRPSDSLGSTTTASSTTTAEEESPGDDSDFLGTGLIVSVVFVVMSYLIIRTYRGKDTLPSSSESS</sequence>
<dbReference type="SMART" id="SM00020">
    <property type="entry name" value="Tryp_SPc"/>
    <property type="match status" value="1"/>
</dbReference>
<dbReference type="Proteomes" id="UP001153069">
    <property type="component" value="Unassembled WGS sequence"/>
</dbReference>
<evidence type="ECO:0000256" key="3">
    <source>
        <dbReference type="ARBA" id="ARBA00023157"/>
    </source>
</evidence>
<dbReference type="PANTHER" id="PTHR24276:SF91">
    <property type="entry name" value="AT26814P-RELATED"/>
    <property type="match status" value="1"/>
</dbReference>
<comment type="caution">
    <text evidence="8">The sequence shown here is derived from an EMBL/GenBank/DDBJ whole genome shotgun (WGS) entry which is preliminary data.</text>
</comment>